<evidence type="ECO:0000256" key="10">
    <source>
        <dbReference type="ARBA" id="ARBA00047348"/>
    </source>
</evidence>
<proteinExistence type="inferred from homology"/>
<evidence type="ECO:0000256" key="2">
    <source>
        <dbReference type="ARBA" id="ARBA00005342"/>
    </source>
</evidence>
<feature type="transmembrane region" description="Helical" evidence="11">
    <location>
        <begin position="93"/>
        <end position="117"/>
    </location>
</feature>
<dbReference type="KEGG" id="ccro:CMC5_017970"/>
<dbReference type="AlphaFoldDB" id="A0A0K1E9W3"/>
<feature type="transmembrane region" description="Helical" evidence="11">
    <location>
        <begin position="124"/>
        <end position="144"/>
    </location>
</feature>
<protein>
    <recommendedName>
        <fullName evidence="11">Phosphate transporter</fullName>
    </recommendedName>
</protein>
<feature type="transmembrane region" description="Helical" evidence="11">
    <location>
        <begin position="156"/>
        <end position="178"/>
    </location>
</feature>
<dbReference type="GO" id="GO:0005315">
    <property type="term" value="F:phosphate transmembrane transporter activity"/>
    <property type="evidence" value="ECO:0007669"/>
    <property type="project" value="InterPro"/>
</dbReference>
<dbReference type="PANTHER" id="PTHR11101">
    <property type="entry name" value="PHOSPHATE TRANSPORTER"/>
    <property type="match status" value="1"/>
</dbReference>
<keyword evidence="3 11" id="KW-0813">Transport</keyword>
<evidence type="ECO:0000256" key="7">
    <source>
        <dbReference type="ARBA" id="ARBA00022847"/>
    </source>
</evidence>
<dbReference type="GO" id="GO:0035435">
    <property type="term" value="P:phosphate ion transmembrane transport"/>
    <property type="evidence" value="ECO:0007669"/>
    <property type="project" value="TreeGrafter"/>
</dbReference>
<keyword evidence="4" id="KW-1003">Cell membrane</keyword>
<feature type="transmembrane region" description="Helical" evidence="11">
    <location>
        <begin position="352"/>
        <end position="372"/>
    </location>
</feature>
<comment type="subcellular location">
    <subcellularLocation>
        <location evidence="1">Cell membrane</location>
        <topology evidence="1">Multi-pass membrane protein</topology>
    </subcellularLocation>
    <subcellularLocation>
        <location evidence="11">Membrane</location>
        <topology evidence="11">Multi-pass membrane protein</topology>
    </subcellularLocation>
</comment>
<gene>
    <name evidence="12" type="primary">pitA</name>
    <name evidence="12" type="ORF">CMC5_017970</name>
</gene>
<feature type="transmembrane region" description="Helical" evidence="11">
    <location>
        <begin position="54"/>
        <end position="81"/>
    </location>
</feature>
<evidence type="ECO:0000256" key="4">
    <source>
        <dbReference type="ARBA" id="ARBA00022475"/>
    </source>
</evidence>
<keyword evidence="7" id="KW-0769">Symport</keyword>
<dbReference type="GO" id="GO:0015293">
    <property type="term" value="F:symporter activity"/>
    <property type="evidence" value="ECO:0007669"/>
    <property type="project" value="UniProtKB-KW"/>
</dbReference>
<name>A0A0K1E9W3_CHOCO</name>
<keyword evidence="5 11" id="KW-0592">Phosphate transport</keyword>
<sequence length="471" mass="49549">MESLFDPSLGATNQLLVFVCLAIALGFEFVNGFHDTANAVATVIYTNALRAPVAVVLSGICNFIGVFVGGIAVAIGIIQLLPVELLVSKGVGAGLAMVLALLLAAITWNVGTWYLGLPASSSHTLIGAILGVGIANSLTPGHTFGEGVRWSKAADIGLSLLVSPLMGFTLAALLMLLIKRYTRNSALLQQPPKNHPPPRGIRALLVATCCGVSFAHGSNDGQKGVGLVMLILIGLVPAGFAVDLTAGPDHMTRAAEATRNVTTFVREHHDASSAAKAEEVLADLGRVSRILDGRSSTLEIPRDDRFRVRQQILLADRAIEDMLTTGGLGLSAPEQKQLARDRKQMKILTDYAPNWVIFAIALALGIGTMVGWKRIVVTVGEKIGKSHLTYAQGASAELVAAGMIGFSSVIGLPVSTTHVLSSGIAGTMVAQRSGLQQSTVRNIGLAWVMTLPASMMLSAVFFLLFRALFAD</sequence>
<feature type="transmembrane region" description="Helical" evidence="11">
    <location>
        <begin position="224"/>
        <end position="244"/>
    </location>
</feature>
<feature type="transmembrane region" description="Helical" evidence="11">
    <location>
        <begin position="445"/>
        <end position="469"/>
    </location>
</feature>
<evidence type="ECO:0000256" key="5">
    <source>
        <dbReference type="ARBA" id="ARBA00022592"/>
    </source>
</evidence>
<dbReference type="Proteomes" id="UP000067626">
    <property type="component" value="Chromosome"/>
</dbReference>
<keyword evidence="8 11" id="KW-1133">Transmembrane helix</keyword>
<evidence type="ECO:0000256" key="8">
    <source>
        <dbReference type="ARBA" id="ARBA00022989"/>
    </source>
</evidence>
<accession>A0A0K1E9W3</accession>
<dbReference type="PANTHER" id="PTHR11101:SF65">
    <property type="entry name" value="LOW-AFFINITY INORGANIC PHOSPHATE TRANSPORTER PITA-RELATED"/>
    <property type="match status" value="1"/>
</dbReference>
<organism evidence="12 13">
    <name type="scientific">Chondromyces crocatus</name>
    <dbReference type="NCBI Taxonomy" id="52"/>
    <lineage>
        <taxon>Bacteria</taxon>
        <taxon>Pseudomonadati</taxon>
        <taxon>Myxococcota</taxon>
        <taxon>Polyangia</taxon>
        <taxon>Polyangiales</taxon>
        <taxon>Polyangiaceae</taxon>
        <taxon>Chondromyces</taxon>
    </lineage>
</organism>
<evidence type="ECO:0000256" key="9">
    <source>
        <dbReference type="ARBA" id="ARBA00023136"/>
    </source>
</evidence>
<evidence type="ECO:0000256" key="11">
    <source>
        <dbReference type="RuleBase" id="RU363058"/>
    </source>
</evidence>
<keyword evidence="6 11" id="KW-0812">Transmembrane</keyword>
<reference evidence="12 13" key="1">
    <citation type="submission" date="2015-07" db="EMBL/GenBank/DDBJ databases">
        <title>Genome analysis of myxobacterium Chondromyces crocatus Cm c5 reveals a high potential for natural compound synthesis and the genetic basis for the loss of fruiting body formation.</title>
        <authorList>
            <person name="Zaburannyi N."/>
            <person name="Bunk B."/>
            <person name="Maier J."/>
            <person name="Overmann J."/>
            <person name="Mueller R."/>
        </authorList>
    </citation>
    <scope>NUCLEOTIDE SEQUENCE [LARGE SCALE GENOMIC DNA]</scope>
    <source>
        <strain evidence="12 13">Cm c5</strain>
    </source>
</reference>
<evidence type="ECO:0000256" key="3">
    <source>
        <dbReference type="ARBA" id="ARBA00022448"/>
    </source>
</evidence>
<dbReference type="PATRIC" id="fig|52.7.peg.1930"/>
<dbReference type="RefSeq" id="WP_050429992.1">
    <property type="nucleotide sequence ID" value="NZ_CP012159.1"/>
</dbReference>
<comment type="catalytic activity">
    <reaction evidence="10">
        <text>phosphate(in) + H(+)(in) = phosphate(out) + H(+)(out)</text>
        <dbReference type="Rhea" id="RHEA:29939"/>
        <dbReference type="ChEBI" id="CHEBI:15378"/>
        <dbReference type="ChEBI" id="CHEBI:43474"/>
    </reaction>
</comment>
<evidence type="ECO:0000313" key="13">
    <source>
        <dbReference type="Proteomes" id="UP000067626"/>
    </source>
</evidence>
<dbReference type="EMBL" id="CP012159">
    <property type="protein sequence ID" value="AKT37655.1"/>
    <property type="molecule type" value="Genomic_DNA"/>
</dbReference>
<dbReference type="OrthoDB" id="9779554at2"/>
<feature type="transmembrane region" description="Helical" evidence="11">
    <location>
        <begin position="15"/>
        <end position="33"/>
    </location>
</feature>
<dbReference type="InterPro" id="IPR001204">
    <property type="entry name" value="Phos_transporter"/>
</dbReference>
<keyword evidence="9 11" id="KW-0472">Membrane</keyword>
<dbReference type="Pfam" id="PF01384">
    <property type="entry name" value="PHO4"/>
    <property type="match status" value="1"/>
</dbReference>
<comment type="similarity">
    <text evidence="2">Belongs to the inorganic phosphate transporter (PiT) (TC 2.A.20) family. Pit subfamily.</text>
</comment>
<keyword evidence="13" id="KW-1185">Reference proteome</keyword>
<evidence type="ECO:0000256" key="1">
    <source>
        <dbReference type="ARBA" id="ARBA00004651"/>
    </source>
</evidence>
<evidence type="ECO:0000313" key="12">
    <source>
        <dbReference type="EMBL" id="AKT37655.1"/>
    </source>
</evidence>
<dbReference type="GO" id="GO:0005886">
    <property type="term" value="C:plasma membrane"/>
    <property type="evidence" value="ECO:0007669"/>
    <property type="project" value="UniProtKB-SubCell"/>
</dbReference>
<dbReference type="STRING" id="52.CMC5_017970"/>
<evidence type="ECO:0000256" key="6">
    <source>
        <dbReference type="ARBA" id="ARBA00022692"/>
    </source>
</evidence>